<sequence>MSAETNKNATITVITFSIGHQKLAIPATDLREIMDPLPMTRVPGAGKFAPWVLNVRGQVLPLADLRLPLGITDKGPADRPEDARRFLVLELLLAGEPATVAIMSDIVHEVAMIPKSSIEPLPSNSMWPADFVTGLFKGNDESFVLMPDLSTICTAMAQRAAAA</sequence>
<name>A0ABX0VWL1_9RHOB</name>
<reference evidence="2 3" key="1">
    <citation type="submission" date="2020-03" db="EMBL/GenBank/DDBJ databases">
        <title>Bacterial isolates of synthetic phycosphere.</title>
        <authorList>
            <person name="Fu H."/>
            <person name="Moran M.A."/>
        </authorList>
    </citation>
    <scope>NUCLEOTIDE SEQUENCE [LARGE SCALE GENOMIC DNA]</scope>
    <source>
        <strain evidence="2 3">HF1</strain>
    </source>
</reference>
<gene>
    <name evidence="2" type="ORF">HCZ30_06395</name>
</gene>
<keyword evidence="3" id="KW-1185">Reference proteome</keyword>
<dbReference type="PANTHER" id="PTHR22617:SF23">
    <property type="entry name" value="CHEMOTAXIS PROTEIN CHEW"/>
    <property type="match status" value="1"/>
</dbReference>
<dbReference type="Proteomes" id="UP000709466">
    <property type="component" value="Unassembled WGS sequence"/>
</dbReference>
<dbReference type="InterPro" id="IPR002545">
    <property type="entry name" value="CheW-lke_dom"/>
</dbReference>
<evidence type="ECO:0000259" key="1">
    <source>
        <dbReference type="PROSITE" id="PS50851"/>
    </source>
</evidence>
<comment type="caution">
    <text evidence="2">The sequence shown here is derived from an EMBL/GenBank/DDBJ whole genome shotgun (WGS) entry which is preliminary data.</text>
</comment>
<dbReference type="InterPro" id="IPR039315">
    <property type="entry name" value="CheW"/>
</dbReference>
<evidence type="ECO:0000313" key="3">
    <source>
        <dbReference type="Proteomes" id="UP000709466"/>
    </source>
</evidence>
<organism evidence="2 3">
    <name type="scientific">Marivivens donghaensis</name>
    <dbReference type="NCBI Taxonomy" id="1699413"/>
    <lineage>
        <taxon>Bacteria</taxon>
        <taxon>Pseudomonadati</taxon>
        <taxon>Pseudomonadota</taxon>
        <taxon>Alphaproteobacteria</taxon>
        <taxon>Rhodobacterales</taxon>
        <taxon>Paracoccaceae</taxon>
        <taxon>Marivivens group</taxon>
        <taxon>Marivivens</taxon>
    </lineage>
</organism>
<dbReference type="Gene3D" id="2.30.30.40">
    <property type="entry name" value="SH3 Domains"/>
    <property type="match status" value="1"/>
</dbReference>
<dbReference type="SMART" id="SM00260">
    <property type="entry name" value="CheW"/>
    <property type="match status" value="1"/>
</dbReference>
<evidence type="ECO:0000313" key="2">
    <source>
        <dbReference type="EMBL" id="NIY72063.1"/>
    </source>
</evidence>
<dbReference type="Gene3D" id="2.40.50.180">
    <property type="entry name" value="CheA-289, Domain 4"/>
    <property type="match status" value="1"/>
</dbReference>
<dbReference type="EMBL" id="JAATOP010000003">
    <property type="protein sequence ID" value="NIY72063.1"/>
    <property type="molecule type" value="Genomic_DNA"/>
</dbReference>
<proteinExistence type="predicted"/>
<dbReference type="PROSITE" id="PS50851">
    <property type="entry name" value="CHEW"/>
    <property type="match status" value="1"/>
</dbReference>
<dbReference type="InterPro" id="IPR036061">
    <property type="entry name" value="CheW-like_dom_sf"/>
</dbReference>
<dbReference type="PANTHER" id="PTHR22617">
    <property type="entry name" value="CHEMOTAXIS SENSOR HISTIDINE KINASE-RELATED"/>
    <property type="match status" value="1"/>
</dbReference>
<dbReference type="RefSeq" id="WP_167637449.1">
    <property type="nucleotide sequence ID" value="NZ_JAATOP010000003.1"/>
</dbReference>
<accession>A0ABX0VWL1</accession>
<dbReference type="SUPFAM" id="SSF50341">
    <property type="entry name" value="CheW-like"/>
    <property type="match status" value="1"/>
</dbReference>
<dbReference type="Pfam" id="PF01584">
    <property type="entry name" value="CheW"/>
    <property type="match status" value="1"/>
</dbReference>
<feature type="domain" description="CheW-like" evidence="1">
    <location>
        <begin position="10"/>
        <end position="158"/>
    </location>
</feature>
<protein>
    <submittedName>
        <fullName evidence="2">Chemotaxis protein CheW</fullName>
    </submittedName>
</protein>